<reference evidence="3 4" key="1">
    <citation type="submission" date="2013-10" db="EMBL/GenBank/DDBJ databases">
        <title>Salinisphaera halophila YIM 95161 Genome Sequencing.</title>
        <authorList>
            <person name="Lai Q."/>
            <person name="Li C."/>
            <person name="Shao Z."/>
        </authorList>
    </citation>
    <scope>NUCLEOTIDE SEQUENCE [LARGE SCALE GENOMIC DNA]</scope>
    <source>
        <strain evidence="3 4">YIM 95161</strain>
    </source>
</reference>
<dbReference type="AlphaFoldDB" id="A0A423PE74"/>
<comment type="caution">
    <text evidence="3">The sequence shown here is derived from an EMBL/GenBank/DDBJ whole genome shotgun (WGS) entry which is preliminary data.</text>
</comment>
<dbReference type="PANTHER" id="PTHR44119">
    <property type="entry name" value="MAGNESIUM-CHELATASE SUBUNIT CHLH, CHLOROPLASTIC"/>
    <property type="match status" value="1"/>
</dbReference>
<feature type="domain" description="CobN/magnesium chelatase" evidence="2">
    <location>
        <begin position="140"/>
        <end position="1244"/>
    </location>
</feature>
<proteinExistence type="predicted"/>
<dbReference type="EC" id="6.6.1.2" evidence="1"/>
<evidence type="ECO:0000313" key="3">
    <source>
        <dbReference type="EMBL" id="ROO23875.1"/>
    </source>
</evidence>
<sequence>MHLLAAQPGGFADGEGIIDLDQSPADMVILSAADGVLAMLAEAAERLPAEFPSLRLANWRNLSKPAALDLYRDRTLDRARVVVVSLIGGRAYWPYGVEQLTDWATAASDRQLIVVPGEDYHDDEVFALSTVDYDTAHRVWRYTREGGADNAEALMRFVAATCLDRDFDWREPTVLARALIHHPQRLPATLADWRARWPAGHDRPVAVVVLYRSHLQNGNTAVFEALYEVLMARGLNPLPVAVASLKEPACLAAIDELIEAADAAVVLNTTGFALRAATNAATASDPGTGRATFARDIPVLQLIPASTTEADWTEQNAGLRSRDLAMYVVLPELDGRIVTRAVAFKTLAYRSRRCEIDVVRHELMPERAAFVADLARRWARLQTRPNADKRIALILANNPGTDGRIGNGVGLDTPASTLELLAALRADGYDTGALPDDPTALMEHLRAAVSNDAARNEFKPSHQSLDIAVYEDWFATLPAASQAAVLERWGEPRADPKHQDGRLQIAGLRFGNVFVGPQPARGFGIDLAANYHDPDLVPPHGYLAFYAWLREVYAVDAVIHVGKHGNLEWLPGKSVALSRHCWPDIALGPMPQLYPFIVNDPGEGAQAKRRSQAVIIDHMTPPIVRAESHGALAELEGLVDEYFEAAGLDRRRETYLRDRILEIARRSHVADEIAEDPSDDEAILARLDTYICDLKEAQIRGGLHCLGRLPDRAQLAETLVSLTRMQRGEGATDRGLLHALAADLELGDFDPLRVDGQAWDGPKPAILASLSSQGWRTDHHTRERLEQLAVDLVARAVIDGDMAAVRGLTQTAALLSYVRDTLLPALTRGVTDEIAHTLGGLNGRFVPPGPSGAPTRGRLDTLPTGRNFYTVDSRAIPTTTAWELGKTSAEALVTRHLQEQGDYPRRIGLSVWGTATMRTGGDDIAQAFALMGIKPVWAPGSNRLVDFEIVPAFQLGRPRVDVTLRVSGFFRDAFAGIIRLFDAAVRQLATFEDPGDGNTIRTNVEHRVAELLAQGHDHDSAMRQACFRVFGSRPGTYGSGLSERIDAGDWGDGDDLADAYVERGGYAYGEREYGEAAFEAFNDRLEGLEAVIQNQDNREHDILDSADYYQFQGGMANAARSRRSGRMPTVYHGDHSNPGAPRIRTLTEEINRVIRARVTNPKWIGAMQRHGYKGAFEMAATVDYLFAYDATTQVVADYQYAAVSDALILDEDNRAFVEAHNPDALRNMSERMLEAMQRGLWHEPGAYREHIENAILELEEGYEQPLE</sequence>
<dbReference type="EMBL" id="AYKF01000132">
    <property type="protein sequence ID" value="ROO23875.1"/>
    <property type="molecule type" value="Genomic_DNA"/>
</dbReference>
<dbReference type="InterPro" id="IPR011953">
    <property type="entry name" value="Cobalto_CobN"/>
</dbReference>
<organism evidence="3 4">
    <name type="scientific">Salinisphaera orenii YIM 95161</name>
    <dbReference type="NCBI Taxonomy" id="1051139"/>
    <lineage>
        <taxon>Bacteria</taxon>
        <taxon>Pseudomonadati</taxon>
        <taxon>Pseudomonadota</taxon>
        <taxon>Gammaproteobacteria</taxon>
        <taxon>Salinisphaerales</taxon>
        <taxon>Salinisphaeraceae</taxon>
        <taxon>Salinisphaera</taxon>
    </lineage>
</organism>
<dbReference type="CDD" id="cd10150">
    <property type="entry name" value="CobN_like"/>
    <property type="match status" value="1"/>
</dbReference>
<evidence type="ECO:0000259" key="2">
    <source>
        <dbReference type="Pfam" id="PF02514"/>
    </source>
</evidence>
<gene>
    <name evidence="3" type="ORF">SAHL_16040</name>
</gene>
<dbReference type="RefSeq" id="WP_123592407.1">
    <property type="nucleotide sequence ID" value="NZ_AYKF01000132.1"/>
</dbReference>
<evidence type="ECO:0000256" key="1">
    <source>
        <dbReference type="NCBIfam" id="TIGR02257"/>
    </source>
</evidence>
<dbReference type="GO" id="GO:0009236">
    <property type="term" value="P:cobalamin biosynthetic process"/>
    <property type="evidence" value="ECO:0007669"/>
    <property type="project" value="UniProtKB-UniRule"/>
</dbReference>
<dbReference type="PANTHER" id="PTHR44119:SF4">
    <property type="entry name" value="AEROBIC COBALTOCHELATASE SUBUNIT COBN"/>
    <property type="match status" value="1"/>
</dbReference>
<dbReference type="OrthoDB" id="9757976at2"/>
<dbReference type="GO" id="GO:0051116">
    <property type="term" value="F:cobaltochelatase activity"/>
    <property type="evidence" value="ECO:0007669"/>
    <property type="project" value="UniProtKB-UniRule"/>
</dbReference>
<dbReference type="InterPro" id="IPR003672">
    <property type="entry name" value="CobN/Mg_chltase"/>
</dbReference>
<dbReference type="Proteomes" id="UP000285123">
    <property type="component" value="Unassembled WGS sequence"/>
</dbReference>
<name>A0A423PE74_9GAMM</name>
<protein>
    <recommendedName>
        <fullName evidence="1">Cobaltochelatase subunit CobN</fullName>
        <ecNumber evidence="1">6.6.1.2</ecNumber>
    </recommendedName>
</protein>
<dbReference type="Pfam" id="PF02514">
    <property type="entry name" value="CobN-Mg_chel"/>
    <property type="match status" value="1"/>
</dbReference>
<accession>A0A423PE74</accession>
<evidence type="ECO:0000313" key="4">
    <source>
        <dbReference type="Proteomes" id="UP000285123"/>
    </source>
</evidence>
<dbReference type="NCBIfam" id="TIGR02257">
    <property type="entry name" value="cobalto_cobN"/>
    <property type="match status" value="1"/>
</dbReference>